<protein>
    <submittedName>
        <fullName evidence="1">Uncharacterized protein</fullName>
    </submittedName>
</protein>
<proteinExistence type="predicted"/>
<organism evidence="1 2">
    <name type="scientific">Anabaenopsis circularis NIES-21</name>
    <dbReference type="NCBI Taxonomy" id="1085406"/>
    <lineage>
        <taxon>Bacteria</taxon>
        <taxon>Bacillati</taxon>
        <taxon>Cyanobacteriota</taxon>
        <taxon>Cyanophyceae</taxon>
        <taxon>Nostocales</taxon>
        <taxon>Nodulariaceae</taxon>
        <taxon>Anabaenopsis</taxon>
    </lineage>
</organism>
<keyword evidence="2" id="KW-1185">Reference proteome</keyword>
<evidence type="ECO:0000313" key="2">
    <source>
        <dbReference type="Proteomes" id="UP000218287"/>
    </source>
</evidence>
<reference evidence="1 2" key="1">
    <citation type="submission" date="2017-06" db="EMBL/GenBank/DDBJ databases">
        <title>Genome sequencing of cyanobaciteial culture collection at National Institute for Environmental Studies (NIES).</title>
        <authorList>
            <person name="Hirose Y."/>
            <person name="Shimura Y."/>
            <person name="Fujisawa T."/>
            <person name="Nakamura Y."/>
            <person name="Kawachi M."/>
        </authorList>
    </citation>
    <scope>NUCLEOTIDE SEQUENCE [LARGE SCALE GENOMIC DNA]</scope>
    <source>
        <strain evidence="1 2">NIES-21</strain>
    </source>
</reference>
<dbReference type="EMBL" id="AP018174">
    <property type="protein sequence ID" value="BAY19568.1"/>
    <property type="molecule type" value="Genomic_DNA"/>
</dbReference>
<evidence type="ECO:0000313" key="1">
    <source>
        <dbReference type="EMBL" id="BAY19568.1"/>
    </source>
</evidence>
<gene>
    <name evidence="1" type="ORF">NIES21_54310</name>
</gene>
<sequence length="55" mass="6172">MDTSQSGTKVEKNSTTVRQTTIQCLTVLCPTLDEAVGQFCILQLGWYLTSIKTRY</sequence>
<dbReference type="AlphaFoldDB" id="A0A1Z4GQC9"/>
<name>A0A1Z4GQC9_9CYAN</name>
<dbReference type="Proteomes" id="UP000218287">
    <property type="component" value="Chromosome"/>
</dbReference>
<accession>A0A1Z4GQC9</accession>